<evidence type="ECO:0000313" key="6">
    <source>
        <dbReference type="EMBL" id="ACE84698.1"/>
    </source>
</evidence>
<evidence type="ECO:0000256" key="3">
    <source>
        <dbReference type="SAM" id="MobiDB-lite"/>
    </source>
</evidence>
<keyword evidence="4" id="KW-0472">Membrane</keyword>
<keyword evidence="4" id="KW-0812">Transmembrane</keyword>
<dbReference type="CDD" id="cd00156">
    <property type="entry name" value="REC"/>
    <property type="match status" value="1"/>
</dbReference>
<dbReference type="eggNOG" id="COG0784">
    <property type="taxonomic scope" value="Bacteria"/>
</dbReference>
<dbReference type="Pfam" id="PF00072">
    <property type="entry name" value="Response_reg"/>
    <property type="match status" value="1"/>
</dbReference>
<dbReference type="SUPFAM" id="SSF52172">
    <property type="entry name" value="CheY-like"/>
    <property type="match status" value="1"/>
</dbReference>
<dbReference type="InterPro" id="IPR011006">
    <property type="entry name" value="CheY-like_superfamily"/>
</dbReference>
<dbReference type="PANTHER" id="PTHR44591:SF24">
    <property type="entry name" value="PROTEIN-GLUTAMATE METHYLESTERASE_PROTEIN-GLUTAMINE GLUTAMINASE 1"/>
    <property type="match status" value="1"/>
</dbReference>
<dbReference type="STRING" id="498211.CJA_0328"/>
<dbReference type="PROSITE" id="PS50110">
    <property type="entry name" value="RESPONSE_REGULATORY"/>
    <property type="match status" value="1"/>
</dbReference>
<evidence type="ECO:0000259" key="5">
    <source>
        <dbReference type="PROSITE" id="PS50110"/>
    </source>
</evidence>
<sequence length="484" mass="53814">MPIKTALIVDDSTTAQYRLKKMLRPYNLHIDAVDSGEAALRYLASKVPDVIFMDHLMPGMDGFRALQIIKSHPETAMVPVIMYTAKSGDVYTGQARALGALDVVSKDTINATDLSKVMQAIHLYPESSKPAVKGDGIESPELIAAANQVSDMPINDRVTDADYPFIERRAPNQAIIDQARNLELRLSHLEHSLEDNRRVITSRVVRELQGLRQNIRKEFNDVLANAPAVTHTPPASPPPPPDAGSGPPAARSNKGYGVALILVLLLLAVALYYLISMNRHLLDTQAQQQEIRTQLSSLQSPREPDMVSPALQNLARAQQFDAQQYSNRAFLDDLSWAFNQSGAIPFRQNTLDPRSAVRIYEFILRLLDKGFVGAIHLDVFVGDFCLLLDPMGQGELAAPDSTLANCLLSNEAYNLDRIRDNYTRELEDALDNLIRNQDGRLSVSINSYLGPETYPERLPIVSAGDWNAIAQRNNRIEIRLEPLY</sequence>
<evidence type="ECO:0000256" key="1">
    <source>
        <dbReference type="ARBA" id="ARBA00022553"/>
    </source>
</evidence>
<feature type="domain" description="Response regulatory" evidence="5">
    <location>
        <begin position="5"/>
        <end position="121"/>
    </location>
</feature>
<dbReference type="AlphaFoldDB" id="B3PHD1"/>
<reference evidence="6 7" key="1">
    <citation type="journal article" date="2008" name="J. Bacteriol.">
        <title>Insights into plant cell wall degradation from the genome sequence of the soil bacterium Cellvibrio japonicus.</title>
        <authorList>
            <person name="Deboy R.T."/>
            <person name="Mongodin E.F."/>
            <person name="Fouts D.E."/>
            <person name="Tailford L.E."/>
            <person name="Khouri H."/>
            <person name="Emerson J.B."/>
            <person name="Mohamoud Y."/>
            <person name="Watkins K."/>
            <person name="Henrissat B."/>
            <person name="Gilbert H.J."/>
            <person name="Nelson K.E."/>
        </authorList>
    </citation>
    <scope>NUCLEOTIDE SEQUENCE [LARGE SCALE GENOMIC DNA]</scope>
    <source>
        <strain evidence="6 7">Ueda107</strain>
    </source>
</reference>
<dbReference type="RefSeq" id="WP_012486010.1">
    <property type="nucleotide sequence ID" value="NC_010995.1"/>
</dbReference>
<dbReference type="KEGG" id="cja:CJA_0328"/>
<dbReference type="Gene3D" id="3.40.50.2300">
    <property type="match status" value="1"/>
</dbReference>
<feature type="transmembrane region" description="Helical" evidence="4">
    <location>
        <begin position="255"/>
        <end position="275"/>
    </location>
</feature>
<dbReference type="SMART" id="SM00448">
    <property type="entry name" value="REC"/>
    <property type="match status" value="1"/>
</dbReference>
<evidence type="ECO:0000256" key="2">
    <source>
        <dbReference type="PROSITE-ProRule" id="PRU00169"/>
    </source>
</evidence>
<accession>B3PHD1</accession>
<keyword evidence="1 2" id="KW-0597">Phosphoprotein</keyword>
<keyword evidence="4" id="KW-1133">Transmembrane helix</keyword>
<feature type="modified residue" description="4-aspartylphosphate" evidence="2">
    <location>
        <position position="54"/>
    </location>
</feature>
<dbReference type="Proteomes" id="UP000001036">
    <property type="component" value="Chromosome"/>
</dbReference>
<evidence type="ECO:0000313" key="7">
    <source>
        <dbReference type="Proteomes" id="UP000001036"/>
    </source>
</evidence>
<evidence type="ECO:0000256" key="4">
    <source>
        <dbReference type="SAM" id="Phobius"/>
    </source>
</evidence>
<protein>
    <submittedName>
        <fullName evidence="6">Response regulator receiver domain protein</fullName>
    </submittedName>
</protein>
<dbReference type="OrthoDB" id="236568at2"/>
<organism evidence="6 7">
    <name type="scientific">Cellvibrio japonicus (strain Ueda107)</name>
    <name type="common">Pseudomonas fluorescens subsp. cellulosa</name>
    <dbReference type="NCBI Taxonomy" id="498211"/>
    <lineage>
        <taxon>Bacteria</taxon>
        <taxon>Pseudomonadati</taxon>
        <taxon>Pseudomonadota</taxon>
        <taxon>Gammaproteobacteria</taxon>
        <taxon>Cellvibrionales</taxon>
        <taxon>Cellvibrionaceae</taxon>
        <taxon>Cellvibrio</taxon>
    </lineage>
</organism>
<gene>
    <name evidence="6" type="ordered locus">CJA_0328</name>
</gene>
<name>B3PHD1_CELJU</name>
<dbReference type="HOGENOM" id="CLU_599588_0_0_6"/>
<dbReference type="InterPro" id="IPR001789">
    <property type="entry name" value="Sig_transdc_resp-reg_receiver"/>
</dbReference>
<dbReference type="EMBL" id="CP000934">
    <property type="protein sequence ID" value="ACE84698.1"/>
    <property type="molecule type" value="Genomic_DNA"/>
</dbReference>
<feature type="region of interest" description="Disordered" evidence="3">
    <location>
        <begin position="228"/>
        <end position="250"/>
    </location>
</feature>
<keyword evidence="7" id="KW-1185">Reference proteome</keyword>
<proteinExistence type="predicted"/>
<dbReference type="InterPro" id="IPR050595">
    <property type="entry name" value="Bact_response_regulator"/>
</dbReference>
<dbReference type="GO" id="GO:0000160">
    <property type="term" value="P:phosphorelay signal transduction system"/>
    <property type="evidence" value="ECO:0007669"/>
    <property type="project" value="InterPro"/>
</dbReference>
<dbReference type="PANTHER" id="PTHR44591">
    <property type="entry name" value="STRESS RESPONSE REGULATOR PROTEIN 1"/>
    <property type="match status" value="1"/>
</dbReference>